<dbReference type="PROSITE" id="PS50948">
    <property type="entry name" value="PAN"/>
    <property type="match status" value="1"/>
</dbReference>
<evidence type="ECO:0000259" key="4">
    <source>
        <dbReference type="PROSITE" id="PS50948"/>
    </source>
</evidence>
<dbReference type="InterPro" id="IPR003609">
    <property type="entry name" value="Pan_app"/>
</dbReference>
<name>A0A6P5AAK5_BRABE</name>
<dbReference type="FunFam" id="3.90.215.10:FF:000001">
    <property type="entry name" value="Tenascin isoform 1"/>
    <property type="match status" value="1"/>
</dbReference>
<dbReference type="InterPro" id="IPR035914">
    <property type="entry name" value="Sperma_CUB_dom_sf"/>
</dbReference>
<dbReference type="Proteomes" id="UP000515135">
    <property type="component" value="Unplaced"/>
</dbReference>
<keyword evidence="6" id="KW-1185">Reference proteome</keyword>
<evidence type="ECO:0000256" key="2">
    <source>
        <dbReference type="PROSITE-ProRule" id="PRU00059"/>
    </source>
</evidence>
<dbReference type="GO" id="GO:0005615">
    <property type="term" value="C:extracellular space"/>
    <property type="evidence" value="ECO:0007669"/>
    <property type="project" value="TreeGrafter"/>
</dbReference>
<dbReference type="InterPro" id="IPR002181">
    <property type="entry name" value="Fibrinogen_a/b/g_C_dom"/>
</dbReference>
<dbReference type="SMART" id="SM00042">
    <property type="entry name" value="CUB"/>
    <property type="match status" value="1"/>
</dbReference>
<evidence type="ECO:0000313" key="6">
    <source>
        <dbReference type="Proteomes" id="UP000515135"/>
    </source>
</evidence>
<dbReference type="KEGG" id="bbel:109484431"/>
<protein>
    <submittedName>
        <fullName evidence="7">Uncharacterized protein LOC109484431</fullName>
    </submittedName>
</protein>
<dbReference type="Pfam" id="PF12248">
    <property type="entry name" value="Methyltransf_FA"/>
    <property type="match status" value="2"/>
</dbReference>
<dbReference type="Pfam" id="PF00431">
    <property type="entry name" value="CUB"/>
    <property type="match status" value="1"/>
</dbReference>
<evidence type="ECO:0000313" key="7">
    <source>
        <dbReference type="RefSeq" id="XP_019643239.1"/>
    </source>
</evidence>
<dbReference type="SUPFAM" id="SSF57414">
    <property type="entry name" value="Hairpin loop containing domain-like"/>
    <property type="match status" value="1"/>
</dbReference>
<dbReference type="InterPro" id="IPR022041">
    <property type="entry name" value="Methyltransf_FA"/>
</dbReference>
<proteinExistence type="predicted"/>
<dbReference type="InterPro" id="IPR020837">
    <property type="entry name" value="Fibrinogen_CS"/>
</dbReference>
<dbReference type="AlphaFoldDB" id="A0A6P5AAK5"/>
<evidence type="ECO:0000259" key="5">
    <source>
        <dbReference type="PROSITE" id="PS51406"/>
    </source>
</evidence>
<dbReference type="OrthoDB" id="8182187at2759"/>
<dbReference type="Pfam" id="PF00147">
    <property type="entry name" value="Fibrinogen_C"/>
    <property type="match status" value="1"/>
</dbReference>
<dbReference type="PROSITE" id="PS51406">
    <property type="entry name" value="FIBRINOGEN_C_2"/>
    <property type="match status" value="1"/>
</dbReference>
<dbReference type="Gene3D" id="3.50.4.10">
    <property type="entry name" value="Hepatocyte Growth Factor"/>
    <property type="match status" value="1"/>
</dbReference>
<dbReference type="SUPFAM" id="SSF56496">
    <property type="entry name" value="Fibrinogen C-terminal domain-like"/>
    <property type="match status" value="1"/>
</dbReference>
<evidence type="ECO:0000259" key="3">
    <source>
        <dbReference type="PROSITE" id="PS01180"/>
    </source>
</evidence>
<dbReference type="PANTHER" id="PTHR19143">
    <property type="entry name" value="FIBRINOGEN/TENASCIN/ANGIOPOEITIN"/>
    <property type="match status" value="1"/>
</dbReference>
<evidence type="ECO:0000256" key="1">
    <source>
        <dbReference type="ARBA" id="ARBA00023157"/>
    </source>
</evidence>
<dbReference type="InterPro" id="IPR014716">
    <property type="entry name" value="Fibrinogen_a/b/g_C_1"/>
</dbReference>
<reference evidence="7" key="1">
    <citation type="submission" date="2025-08" db="UniProtKB">
        <authorList>
            <consortium name="RefSeq"/>
        </authorList>
    </citation>
    <scope>IDENTIFICATION</scope>
    <source>
        <tissue evidence="7">Gonad</tissue>
    </source>
</reference>
<dbReference type="SMART" id="SM00186">
    <property type="entry name" value="FBG"/>
    <property type="match status" value="1"/>
</dbReference>
<dbReference type="Pfam" id="PF00024">
    <property type="entry name" value="PAN_1"/>
    <property type="match status" value="1"/>
</dbReference>
<dbReference type="Gene3D" id="2.60.120.290">
    <property type="entry name" value="Spermadhesin, CUB domain"/>
    <property type="match status" value="1"/>
</dbReference>
<comment type="caution">
    <text evidence="2">Lacks conserved residue(s) required for the propagation of feature annotation.</text>
</comment>
<feature type="domain" description="Fibrinogen C-terminal" evidence="5">
    <location>
        <begin position="393"/>
        <end position="613"/>
    </location>
</feature>
<dbReference type="GeneID" id="109484431"/>
<feature type="domain" description="Apple" evidence="4">
    <location>
        <begin position="1"/>
        <end position="80"/>
    </location>
</feature>
<sequence>MERYMNIPPVPNTRLKLHRMSSFQVNHHFQCSQLCYLTPGCQSYNYRKADGICELNNSTRDDSVFFTKTEEGWDHYERYSALISRAYSNGSWCDSNVTVAEGHVVEFTFDPVFQLEHQRHCLYDYVQLSENGANANLGRYCGDNHPEGPIRSSGQEITVEFRSDDTIVGSGFLVSWRTVLKDACTTKHTGTDLQYKWDLPPLTGPPFTFEVQARTDAYVVTAPLNQAADGDNMYSIIFGGWGGAKSRIYRSGSNTELVSTPDILSATQYKAFWISWDSDGTIAVGRGGEADPFMRWVDPNPLPIGRIGYSTAYGSSGQWTFCPTVRHGDIITADEYRSFWISWDPNGAVAVGMADEDRPFMQLVDTEPLPIVHVGYTVRSGTQLGHWNFCPAIAHGGRPRDCSAVLSEGHESSGIYVIYPYENDSGRSIGVFCDMDTDGGGWTVFQRRQDGSEDFYRGWADYKAGFGKLDREFWLGNDKLHQLTSQAQYEMRVDLEDFEGNSAYAQYQVFTVGSEDEQYKLTIGGYTGTAGDSLAYHHGRTFSTKDRDHDSYAASCAQIYKGAWWFSACHNSGLNGLYHGGPHTSNADGVNWVHWKGWHYSLKHSEMKIRPIAN</sequence>
<dbReference type="InterPro" id="IPR036056">
    <property type="entry name" value="Fibrinogen-like_C"/>
</dbReference>
<feature type="domain" description="CUB" evidence="3">
    <location>
        <begin position="84"/>
        <end position="179"/>
    </location>
</feature>
<dbReference type="InterPro" id="IPR000859">
    <property type="entry name" value="CUB_dom"/>
</dbReference>
<keyword evidence="1" id="KW-1015">Disulfide bond</keyword>
<dbReference type="RefSeq" id="XP_019643239.1">
    <property type="nucleotide sequence ID" value="XM_019787680.1"/>
</dbReference>
<dbReference type="PROSITE" id="PS00514">
    <property type="entry name" value="FIBRINOGEN_C_1"/>
    <property type="match status" value="1"/>
</dbReference>
<organism evidence="6 7">
    <name type="scientific">Branchiostoma belcheri</name>
    <name type="common">Amphioxus</name>
    <dbReference type="NCBI Taxonomy" id="7741"/>
    <lineage>
        <taxon>Eukaryota</taxon>
        <taxon>Metazoa</taxon>
        <taxon>Chordata</taxon>
        <taxon>Cephalochordata</taxon>
        <taxon>Leptocardii</taxon>
        <taxon>Amphioxiformes</taxon>
        <taxon>Branchiostomatidae</taxon>
        <taxon>Branchiostoma</taxon>
    </lineage>
</organism>
<dbReference type="SUPFAM" id="SSF49854">
    <property type="entry name" value="Spermadhesin, CUB domain"/>
    <property type="match status" value="1"/>
</dbReference>
<dbReference type="CDD" id="cd00087">
    <property type="entry name" value="FReD"/>
    <property type="match status" value="1"/>
</dbReference>
<dbReference type="Gene3D" id="3.90.215.10">
    <property type="entry name" value="Gamma Fibrinogen, chain A, domain 1"/>
    <property type="match status" value="1"/>
</dbReference>
<dbReference type="NCBIfam" id="NF040941">
    <property type="entry name" value="GGGWT_bact"/>
    <property type="match status" value="1"/>
</dbReference>
<dbReference type="PROSITE" id="PS01180">
    <property type="entry name" value="CUB"/>
    <property type="match status" value="1"/>
</dbReference>
<dbReference type="PANTHER" id="PTHR19143:SF458">
    <property type="entry name" value="FIBRINOGEN C-TERMINAL DOMAIN-CONTAINING PROTEIN-RELATED"/>
    <property type="match status" value="1"/>
</dbReference>
<accession>A0A6P5AAK5</accession>
<dbReference type="InterPro" id="IPR050373">
    <property type="entry name" value="Fibrinogen_C-term_domain"/>
</dbReference>
<gene>
    <name evidence="7" type="primary">LOC109484431</name>
</gene>
<dbReference type="CDD" id="cd00041">
    <property type="entry name" value="CUB"/>
    <property type="match status" value="1"/>
</dbReference>